<proteinExistence type="predicted"/>
<feature type="domain" description="DUF1707" evidence="2">
    <location>
        <begin position="7"/>
        <end position="59"/>
    </location>
</feature>
<sequence>MTSRDDLRIGDAERDAAVTALREHYAQGRLTHEELDERIELTLSARTGRELALTSADLPDLYGPRPEDRDGPAPGWEHGDHGWAGPWHGHHGRGSEDRDGPTLGWEHRHHRWAGPWHGHHGRGTRRGGHHPAAWHRHRAGRRGGPPVAPFLILMLVIGVATTGFWALKFVFLAWLAMAVAGMLHRRRWQHVRAGGGPRH</sequence>
<evidence type="ECO:0000313" key="4">
    <source>
        <dbReference type="Proteomes" id="UP000194761"/>
    </source>
</evidence>
<evidence type="ECO:0000256" key="1">
    <source>
        <dbReference type="SAM" id="MobiDB-lite"/>
    </source>
</evidence>
<evidence type="ECO:0000259" key="2">
    <source>
        <dbReference type="Pfam" id="PF08044"/>
    </source>
</evidence>
<dbReference type="InterPro" id="IPR012551">
    <property type="entry name" value="DUF1707_SHOCT-like"/>
</dbReference>
<name>A0A243R9L4_9ACTN</name>
<comment type="caution">
    <text evidence="3">The sequence shown here is derived from an EMBL/GenBank/DDBJ whole genome shotgun (WGS) entry which is preliminary data.</text>
</comment>
<feature type="region of interest" description="Disordered" evidence="1">
    <location>
        <begin position="116"/>
        <end position="140"/>
    </location>
</feature>
<reference evidence="3 4" key="1">
    <citation type="submission" date="2017-05" db="EMBL/GenBank/DDBJ databases">
        <title>Biotechnological potential of actinobacteria isolated from South African environments.</title>
        <authorList>
            <person name="Le Roes-Hill M."/>
            <person name="Prins A."/>
            <person name="Durrell K.A."/>
        </authorList>
    </citation>
    <scope>NUCLEOTIDE SEQUENCE [LARGE SCALE GENOMIC DNA]</scope>
    <source>
        <strain evidence="3">M26</strain>
    </source>
</reference>
<feature type="region of interest" description="Disordered" evidence="1">
    <location>
        <begin position="55"/>
        <end position="102"/>
    </location>
</feature>
<dbReference type="EMBL" id="NGFP01000225">
    <property type="protein sequence ID" value="OUC91305.1"/>
    <property type="molecule type" value="Genomic_DNA"/>
</dbReference>
<dbReference type="AlphaFoldDB" id="A0A243R9L4"/>
<feature type="compositionally biased region" description="Basic and acidic residues" evidence="1">
    <location>
        <begin position="65"/>
        <end position="81"/>
    </location>
</feature>
<organism evidence="3 4">
    <name type="scientific">Streptosporangium minutum</name>
    <dbReference type="NCBI Taxonomy" id="569862"/>
    <lineage>
        <taxon>Bacteria</taxon>
        <taxon>Bacillati</taxon>
        <taxon>Actinomycetota</taxon>
        <taxon>Actinomycetes</taxon>
        <taxon>Streptosporangiales</taxon>
        <taxon>Streptosporangiaceae</taxon>
        <taxon>Streptosporangium</taxon>
    </lineage>
</organism>
<dbReference type="Pfam" id="PF08044">
    <property type="entry name" value="DUF1707"/>
    <property type="match status" value="1"/>
</dbReference>
<protein>
    <recommendedName>
        <fullName evidence="2">DUF1707 domain-containing protein</fullName>
    </recommendedName>
</protein>
<accession>A0A243R9L4</accession>
<gene>
    <name evidence="3" type="ORF">CA984_34275</name>
</gene>
<evidence type="ECO:0000313" key="3">
    <source>
        <dbReference type="EMBL" id="OUC91305.1"/>
    </source>
</evidence>
<dbReference type="RefSeq" id="WP_086577594.1">
    <property type="nucleotide sequence ID" value="NZ_NGFP01000225.1"/>
</dbReference>
<keyword evidence="4" id="KW-1185">Reference proteome</keyword>
<dbReference type="Proteomes" id="UP000194761">
    <property type="component" value="Unassembled WGS sequence"/>
</dbReference>